<name>Q8GSH8_ORYSJ</name>
<reference evidence="3" key="3">
    <citation type="journal article" date="2005" name="Nature">
        <title>The map-based sequence of the rice genome.</title>
        <authorList>
            <consortium name="International rice genome sequencing project (IRGSP)"/>
            <person name="Matsumoto T."/>
            <person name="Wu J."/>
            <person name="Kanamori H."/>
            <person name="Katayose Y."/>
            <person name="Fujisawa M."/>
            <person name="Namiki N."/>
            <person name="Mizuno H."/>
            <person name="Yamamoto K."/>
            <person name="Antonio B.A."/>
            <person name="Baba T."/>
            <person name="Sakata K."/>
            <person name="Nagamura Y."/>
            <person name="Aoki H."/>
            <person name="Arikawa K."/>
            <person name="Arita K."/>
            <person name="Bito T."/>
            <person name="Chiden Y."/>
            <person name="Fujitsuka N."/>
            <person name="Fukunaka R."/>
            <person name="Hamada M."/>
            <person name="Harada C."/>
            <person name="Hayashi A."/>
            <person name="Hijishita S."/>
            <person name="Honda M."/>
            <person name="Hosokawa S."/>
            <person name="Ichikawa Y."/>
            <person name="Idonuma A."/>
            <person name="Iijima M."/>
            <person name="Ikeda M."/>
            <person name="Ikeno M."/>
            <person name="Ito K."/>
            <person name="Ito S."/>
            <person name="Ito T."/>
            <person name="Ito Y."/>
            <person name="Ito Y."/>
            <person name="Iwabuchi A."/>
            <person name="Kamiya K."/>
            <person name="Karasawa W."/>
            <person name="Kurita K."/>
            <person name="Katagiri S."/>
            <person name="Kikuta A."/>
            <person name="Kobayashi H."/>
            <person name="Kobayashi N."/>
            <person name="Machita K."/>
            <person name="Maehara T."/>
            <person name="Masukawa M."/>
            <person name="Mizubayashi T."/>
            <person name="Mukai Y."/>
            <person name="Nagasaki H."/>
            <person name="Nagata Y."/>
            <person name="Naito S."/>
            <person name="Nakashima M."/>
            <person name="Nakama Y."/>
            <person name="Nakamichi Y."/>
            <person name="Nakamura M."/>
            <person name="Meguro A."/>
            <person name="Negishi M."/>
            <person name="Ohta I."/>
            <person name="Ohta T."/>
            <person name="Okamoto M."/>
            <person name="Ono N."/>
            <person name="Saji S."/>
            <person name="Sakaguchi M."/>
            <person name="Sakai K."/>
            <person name="Shibata M."/>
            <person name="Shimokawa T."/>
            <person name="Song J."/>
            <person name="Takazaki Y."/>
            <person name="Terasawa K."/>
            <person name="Tsugane M."/>
            <person name="Tsuji K."/>
            <person name="Ueda S."/>
            <person name="Waki K."/>
            <person name="Yamagata H."/>
            <person name="Yamamoto M."/>
            <person name="Yamamoto S."/>
            <person name="Yamane H."/>
            <person name="Yoshiki S."/>
            <person name="Yoshihara R."/>
            <person name="Yukawa K."/>
            <person name="Zhong H."/>
            <person name="Yano M."/>
            <person name="Yuan Q."/>
            <person name="Ouyang S."/>
            <person name="Liu J."/>
            <person name="Jones K.M."/>
            <person name="Gansberger K."/>
            <person name="Moffat K."/>
            <person name="Hill J."/>
            <person name="Bera J."/>
            <person name="Fadrosh D."/>
            <person name="Jin S."/>
            <person name="Johri S."/>
            <person name="Kim M."/>
            <person name="Overton L."/>
            <person name="Reardon M."/>
            <person name="Tsitrin T."/>
            <person name="Vuong H."/>
            <person name="Weaver B."/>
            <person name="Ciecko A."/>
            <person name="Tallon L."/>
            <person name="Jackson J."/>
            <person name="Pai G."/>
            <person name="Aken S.V."/>
            <person name="Utterback T."/>
            <person name="Reidmuller S."/>
            <person name="Feldblyum T."/>
            <person name="Hsiao J."/>
            <person name="Zismann V."/>
            <person name="Iobst S."/>
            <person name="de Vazeille A.R."/>
            <person name="Buell C.R."/>
            <person name="Ying K."/>
            <person name="Li Y."/>
            <person name="Lu T."/>
            <person name="Huang Y."/>
            <person name="Zhao Q."/>
            <person name="Feng Q."/>
            <person name="Zhang L."/>
            <person name="Zhu J."/>
            <person name="Weng Q."/>
            <person name="Mu J."/>
            <person name="Lu Y."/>
            <person name="Fan D."/>
            <person name="Liu Y."/>
            <person name="Guan J."/>
            <person name="Zhang Y."/>
            <person name="Yu S."/>
            <person name="Liu X."/>
            <person name="Zhang Y."/>
            <person name="Hong G."/>
            <person name="Han B."/>
            <person name="Choisne N."/>
            <person name="Demange N."/>
            <person name="Orjeda G."/>
            <person name="Samain S."/>
            <person name="Cattolico L."/>
            <person name="Pelletier E."/>
            <person name="Couloux A."/>
            <person name="Segurens B."/>
            <person name="Wincker P."/>
            <person name="D'Hont A."/>
            <person name="Scarpelli C."/>
            <person name="Weissenbach J."/>
            <person name="Salanoubat M."/>
            <person name="Quetier F."/>
            <person name="Yu Y."/>
            <person name="Kim H.R."/>
            <person name="Rambo T."/>
            <person name="Currie J."/>
            <person name="Collura K."/>
            <person name="Luo M."/>
            <person name="Yang T."/>
            <person name="Ammiraju J.S.S."/>
            <person name="Engler F."/>
            <person name="Soderlund C."/>
            <person name="Wing R.A."/>
            <person name="Palmer L.E."/>
            <person name="de la Bastide M."/>
            <person name="Spiegel L."/>
            <person name="Nascimento L."/>
            <person name="Zutavern T."/>
            <person name="O'Shaughnessy A."/>
            <person name="Dike S."/>
            <person name="Dedhia N."/>
            <person name="Preston R."/>
            <person name="Balija V."/>
            <person name="McCombie W.R."/>
            <person name="Chow T."/>
            <person name="Chen H."/>
            <person name="Chung M."/>
            <person name="Chen C."/>
            <person name="Shaw J."/>
            <person name="Wu H."/>
            <person name="Hsiao K."/>
            <person name="Chao Y."/>
            <person name="Chu M."/>
            <person name="Cheng C."/>
            <person name="Hour A."/>
            <person name="Lee P."/>
            <person name="Lin S."/>
            <person name="Lin Y."/>
            <person name="Liou J."/>
            <person name="Liu S."/>
            <person name="Hsing Y."/>
            <person name="Raghuvanshi S."/>
            <person name="Mohanty A."/>
            <person name="Bharti A.K."/>
            <person name="Gaur A."/>
            <person name="Gupta V."/>
            <person name="Kumar D."/>
            <person name="Ravi V."/>
            <person name="Vij S."/>
            <person name="Kapur A."/>
            <person name="Khurana P."/>
            <person name="Khurana P."/>
            <person name="Khurana J.P."/>
            <person name="Tyagi A.K."/>
            <person name="Gaikwad K."/>
            <person name="Singh A."/>
            <person name="Dalal V."/>
            <person name="Srivastava S."/>
            <person name="Dixit A."/>
            <person name="Pal A.K."/>
            <person name="Ghazi I.A."/>
            <person name="Yadav M."/>
            <person name="Pandit A."/>
            <person name="Bhargava A."/>
            <person name="Sureshbabu K."/>
            <person name="Batra K."/>
            <person name="Sharma T.R."/>
            <person name="Mohapatra T."/>
            <person name="Singh N.K."/>
            <person name="Messing J."/>
            <person name="Nelson A.B."/>
            <person name="Fuks G."/>
            <person name="Kavchok S."/>
            <person name="Keizer G."/>
            <person name="Linton E."/>
            <person name="Llaca V."/>
            <person name="Song R."/>
            <person name="Tanyolac B."/>
            <person name="Young S."/>
            <person name="Ho-Il K."/>
            <person name="Hahn J.H."/>
            <person name="Sangsakoo G."/>
            <person name="Vanavichit A."/>
            <person name="de Mattos Luiz.A.T."/>
            <person name="Zimmer P.D."/>
            <person name="Malone G."/>
            <person name="Dellagostin O."/>
            <person name="de Oliveira A.C."/>
            <person name="Bevan M."/>
            <person name="Bancroft I."/>
            <person name="Minx P."/>
            <person name="Cordum H."/>
            <person name="Wilson R."/>
            <person name="Cheng Z."/>
            <person name="Jin W."/>
            <person name="Jiang J."/>
            <person name="Leong S.A."/>
            <person name="Iwama H."/>
            <person name="Gojobori T."/>
            <person name="Itoh T."/>
            <person name="Niimura Y."/>
            <person name="Fujii Y."/>
            <person name="Habara T."/>
            <person name="Sakai H."/>
            <person name="Sato Y."/>
            <person name="Wilson G."/>
            <person name="Kumar K."/>
            <person name="McCouch S."/>
            <person name="Juretic N."/>
            <person name="Hoen D."/>
            <person name="Wright S."/>
            <person name="Bruskiewich R."/>
            <person name="Bureau T."/>
            <person name="Miyao A."/>
            <person name="Hirochika H."/>
            <person name="Nishikawa T."/>
            <person name="Kadowaki K."/>
            <person name="Sugiura M."/>
            <person name="Burr B."/>
            <person name="Sasaki T."/>
        </authorList>
    </citation>
    <scope>NUCLEOTIDE SEQUENCE [LARGE SCALE GENOMIC DNA]</scope>
    <source>
        <strain evidence="3">cv. Nipponbare</strain>
    </source>
</reference>
<protein>
    <submittedName>
        <fullName evidence="1">Uncharacterized protein</fullName>
    </submittedName>
</protein>
<accession>Q8GSH8</accession>
<evidence type="ECO:0000313" key="3">
    <source>
        <dbReference type="Proteomes" id="UP000000763"/>
    </source>
</evidence>
<reference evidence="2" key="2">
    <citation type="submission" date="2002-05" db="EMBL/GenBank/DDBJ databases">
        <title>Oryza sativa nipponbare(GA3) genomic DNA, chromosome 7, PAC clone:P0710F09.</title>
        <authorList>
            <person name="Sasaki T."/>
            <person name="Matsumoto T."/>
            <person name="Katayose Y."/>
        </authorList>
    </citation>
    <scope>NUCLEOTIDE SEQUENCE</scope>
</reference>
<evidence type="ECO:0000313" key="2">
    <source>
        <dbReference type="EMBL" id="BAD31325.1"/>
    </source>
</evidence>
<reference evidence="1" key="1">
    <citation type="submission" date="2001-10" db="EMBL/GenBank/DDBJ databases">
        <title>Oryza sativa nipponbare(GA3) genomic DNA, chromosome 7, PAC clone:P0492E07.</title>
        <authorList>
            <person name="Sasaki T."/>
            <person name="Matsumoto T."/>
            <person name="Yamamoto K."/>
        </authorList>
    </citation>
    <scope>NUCLEOTIDE SEQUENCE</scope>
</reference>
<reference evidence="3" key="4">
    <citation type="journal article" date="2008" name="Nucleic Acids Res.">
        <title>The rice annotation project database (RAP-DB): 2008 update.</title>
        <authorList>
            <consortium name="The rice annotation project (RAP)"/>
        </authorList>
    </citation>
    <scope>GENOME REANNOTATION</scope>
    <source>
        <strain evidence="3">cv. Nipponbare</strain>
    </source>
</reference>
<gene>
    <name evidence="1" type="primary">P0492E07.126</name>
    <name evidence="2" type="synonym">P0710F09.101</name>
</gene>
<sequence>MHQRATVRTIILTNAPSPPLPLPYFFSSLARQMVYAWQRPSAPVQRMAKWVPCCGCERW</sequence>
<dbReference type="EMBL" id="AP005325">
    <property type="protein sequence ID" value="BAD31325.1"/>
    <property type="molecule type" value="Genomic_DNA"/>
</dbReference>
<dbReference type="EMBL" id="AP004305">
    <property type="protein sequence ID" value="BAC20731.1"/>
    <property type="molecule type" value="Genomic_DNA"/>
</dbReference>
<organism evidence="1 3">
    <name type="scientific">Oryza sativa subsp. japonica</name>
    <name type="common">Rice</name>
    <dbReference type="NCBI Taxonomy" id="39947"/>
    <lineage>
        <taxon>Eukaryota</taxon>
        <taxon>Viridiplantae</taxon>
        <taxon>Streptophyta</taxon>
        <taxon>Embryophyta</taxon>
        <taxon>Tracheophyta</taxon>
        <taxon>Spermatophyta</taxon>
        <taxon>Magnoliopsida</taxon>
        <taxon>Liliopsida</taxon>
        <taxon>Poales</taxon>
        <taxon>Poaceae</taxon>
        <taxon>BOP clade</taxon>
        <taxon>Oryzoideae</taxon>
        <taxon>Oryzeae</taxon>
        <taxon>Oryzinae</taxon>
        <taxon>Oryza</taxon>
        <taxon>Oryza sativa</taxon>
    </lineage>
</organism>
<proteinExistence type="predicted"/>
<dbReference type="Proteomes" id="UP000000763">
    <property type="component" value="Chromosome 7"/>
</dbReference>
<dbReference type="AlphaFoldDB" id="Q8GSH8"/>
<evidence type="ECO:0000313" key="1">
    <source>
        <dbReference type="EMBL" id="BAC20731.1"/>
    </source>
</evidence>